<keyword evidence="1" id="KW-0812">Transmembrane</keyword>
<accession>A0A7W8FUX6</accession>
<dbReference type="AlphaFoldDB" id="A0A7W8FUX6"/>
<protein>
    <recommendedName>
        <fullName evidence="4">DUF4203 domain-containing protein</fullName>
    </recommendedName>
</protein>
<dbReference type="RefSeq" id="WP_135504858.1">
    <property type="nucleotide sequence ID" value="NZ_JACHHE010000010.1"/>
</dbReference>
<sequence length="179" mass="18989">MKWIFGLVVGLLVFLISSLGSSLLLPPGLFITVVTGGVGSFLFLVLLGYRKNLLKNVGLSMIGLVVAFLVGFGIGEASSLLPIGDIMPNVIFFVTAATVYGTFMGLILHGKKELGFFILISLIAGVVLTAIVFLAGLMEGQFWNGIDLNYIVIMSTLGTVAGVAIGLYQDKRELKQSSV</sequence>
<reference evidence="2 3" key="1">
    <citation type="submission" date="2020-08" db="EMBL/GenBank/DDBJ databases">
        <title>Genomic Encyclopedia of Type Strains, Phase IV (KMG-IV): sequencing the most valuable type-strain genomes for metagenomic binning, comparative biology and taxonomic classification.</title>
        <authorList>
            <person name="Goeker M."/>
        </authorList>
    </citation>
    <scope>NUCLEOTIDE SEQUENCE [LARGE SCALE GENOMIC DNA]</scope>
    <source>
        <strain evidence="2 3">DSM 15895</strain>
    </source>
</reference>
<keyword evidence="1" id="KW-1133">Transmembrane helix</keyword>
<dbReference type="Proteomes" id="UP000525923">
    <property type="component" value="Unassembled WGS sequence"/>
</dbReference>
<organism evidence="2 3">
    <name type="scientific">Planococcus koreensis</name>
    <dbReference type="NCBI Taxonomy" id="112331"/>
    <lineage>
        <taxon>Bacteria</taxon>
        <taxon>Bacillati</taxon>
        <taxon>Bacillota</taxon>
        <taxon>Bacilli</taxon>
        <taxon>Bacillales</taxon>
        <taxon>Caryophanaceae</taxon>
        <taxon>Planococcus</taxon>
    </lineage>
</organism>
<evidence type="ECO:0000313" key="2">
    <source>
        <dbReference type="EMBL" id="MBB5181586.1"/>
    </source>
</evidence>
<proteinExistence type="predicted"/>
<evidence type="ECO:0008006" key="4">
    <source>
        <dbReference type="Google" id="ProtNLM"/>
    </source>
</evidence>
<evidence type="ECO:0000256" key="1">
    <source>
        <dbReference type="SAM" id="Phobius"/>
    </source>
</evidence>
<feature type="transmembrane region" description="Helical" evidence="1">
    <location>
        <begin position="150"/>
        <end position="168"/>
    </location>
</feature>
<name>A0A7W8FUX6_9BACL</name>
<dbReference type="EMBL" id="JACHHE010000010">
    <property type="protein sequence ID" value="MBB5181586.1"/>
    <property type="molecule type" value="Genomic_DNA"/>
</dbReference>
<feature type="transmembrane region" description="Helical" evidence="1">
    <location>
        <begin position="56"/>
        <end position="74"/>
    </location>
</feature>
<comment type="caution">
    <text evidence="2">The sequence shown here is derived from an EMBL/GenBank/DDBJ whole genome shotgun (WGS) entry which is preliminary data.</text>
</comment>
<gene>
    <name evidence="2" type="ORF">HNQ44_003051</name>
</gene>
<feature type="transmembrane region" description="Helical" evidence="1">
    <location>
        <begin position="114"/>
        <end position="138"/>
    </location>
</feature>
<feature type="transmembrane region" description="Helical" evidence="1">
    <location>
        <begin position="30"/>
        <end position="49"/>
    </location>
</feature>
<evidence type="ECO:0000313" key="3">
    <source>
        <dbReference type="Proteomes" id="UP000525923"/>
    </source>
</evidence>
<keyword evidence="1" id="KW-0472">Membrane</keyword>
<dbReference type="OrthoDB" id="2357581at2"/>
<keyword evidence="3" id="KW-1185">Reference proteome</keyword>
<feature type="transmembrane region" description="Helical" evidence="1">
    <location>
        <begin position="86"/>
        <end position="107"/>
    </location>
</feature>